<feature type="compositionally biased region" description="Pro residues" evidence="1">
    <location>
        <begin position="92"/>
        <end position="110"/>
    </location>
</feature>
<dbReference type="InterPro" id="IPR054464">
    <property type="entry name" value="ULD_fung"/>
</dbReference>
<evidence type="ECO:0000313" key="3">
    <source>
        <dbReference type="EMBL" id="QSS62343.1"/>
    </source>
</evidence>
<feature type="compositionally biased region" description="Pro residues" evidence="1">
    <location>
        <begin position="136"/>
        <end position="145"/>
    </location>
</feature>
<evidence type="ECO:0000313" key="4">
    <source>
        <dbReference type="Proteomes" id="UP000663671"/>
    </source>
</evidence>
<dbReference type="OrthoDB" id="3045089at2759"/>
<reference evidence="3" key="1">
    <citation type="submission" date="2021-01" db="EMBL/GenBank/DDBJ databases">
        <title>Chromosome-level genome assembly of a human fungal pathogen reveals clustering of transcriptionally co-regulated genes.</title>
        <authorList>
            <person name="Voorhies M."/>
            <person name="Cohen S."/>
            <person name="Shea T.P."/>
            <person name="Petrus S."/>
            <person name="Munoz J.F."/>
            <person name="Poplawski S."/>
            <person name="Goldman W.E."/>
            <person name="Michael T."/>
            <person name="Cuomo C.A."/>
            <person name="Sil A."/>
            <person name="Beyhan S."/>
        </authorList>
    </citation>
    <scope>NUCLEOTIDE SEQUENCE</scope>
    <source>
        <strain evidence="3">WU24</strain>
    </source>
</reference>
<evidence type="ECO:0000256" key="1">
    <source>
        <dbReference type="SAM" id="MobiDB-lite"/>
    </source>
</evidence>
<dbReference type="Proteomes" id="UP000663671">
    <property type="component" value="Chromosome 5"/>
</dbReference>
<proteinExistence type="predicted"/>
<accession>A0A8A1MC98</accession>
<protein>
    <recommendedName>
        <fullName evidence="2">Ubiquitin-like domain-containing protein</fullName>
    </recommendedName>
</protein>
<evidence type="ECO:0000259" key="2">
    <source>
        <dbReference type="Pfam" id="PF22893"/>
    </source>
</evidence>
<dbReference type="AlphaFoldDB" id="A0A8A1MC98"/>
<dbReference type="Pfam" id="PF22893">
    <property type="entry name" value="ULD_2"/>
    <property type="match status" value="1"/>
</dbReference>
<organism evidence="3 4">
    <name type="scientific">Ajellomyces capsulatus</name>
    <name type="common">Darling's disease fungus</name>
    <name type="synonym">Histoplasma capsulatum</name>
    <dbReference type="NCBI Taxonomy" id="5037"/>
    <lineage>
        <taxon>Eukaryota</taxon>
        <taxon>Fungi</taxon>
        <taxon>Dikarya</taxon>
        <taxon>Ascomycota</taxon>
        <taxon>Pezizomycotina</taxon>
        <taxon>Eurotiomycetes</taxon>
        <taxon>Eurotiomycetidae</taxon>
        <taxon>Onygenales</taxon>
        <taxon>Ajellomycetaceae</taxon>
        <taxon>Histoplasma</taxon>
    </lineage>
</organism>
<dbReference type="VEuPathDB" id="FungiDB:I7I51_04521"/>
<name>A0A8A1MC98_AJECA</name>
<gene>
    <name evidence="3" type="ORF">I7I51_04521</name>
</gene>
<dbReference type="EMBL" id="CP069111">
    <property type="protein sequence ID" value="QSS62343.1"/>
    <property type="molecule type" value="Genomic_DNA"/>
</dbReference>
<feature type="region of interest" description="Disordered" evidence="1">
    <location>
        <begin position="54"/>
        <end position="110"/>
    </location>
</feature>
<feature type="region of interest" description="Disordered" evidence="1">
    <location>
        <begin position="127"/>
        <end position="187"/>
    </location>
</feature>
<sequence>MEDLIRQAFLHVDVIGPHVAEGHYDLVGPNGDIILPQVWETVVEPDWAITMHMWPIPDKPKKPKKTKSPDLPEVLEDDPNLVTIVDPKAPGAHPPPLPPPPPPIPPPPPDAEVFMASDLLPFSESLVDTLHIPADGQPPPPPPGPKKPRPREPNPGAFAMWMIGNRGKLPNKPLKAEKKPEVVPQPQLLQHDEQCCVM</sequence>
<feature type="domain" description="Ubiquitin-like" evidence="2">
    <location>
        <begin position="1"/>
        <end position="56"/>
    </location>
</feature>